<dbReference type="Gene3D" id="3.40.50.10140">
    <property type="entry name" value="Toll/interleukin-1 receptor homology (TIR) domain"/>
    <property type="match status" value="1"/>
</dbReference>
<keyword evidence="1" id="KW-0812">Transmembrane</keyword>
<proteinExistence type="predicted"/>
<feature type="transmembrane region" description="Helical" evidence="1">
    <location>
        <begin position="12"/>
        <end position="38"/>
    </location>
</feature>
<evidence type="ECO:0000313" key="3">
    <source>
        <dbReference type="Proteomes" id="UP001634394"/>
    </source>
</evidence>
<keyword evidence="3" id="KW-1185">Reference proteome</keyword>
<feature type="transmembrane region" description="Helical" evidence="1">
    <location>
        <begin position="516"/>
        <end position="535"/>
    </location>
</feature>
<accession>A0ABD3XPX9</accession>
<dbReference type="SUPFAM" id="SSF52200">
    <property type="entry name" value="Toll/Interleukin receptor TIR domain"/>
    <property type="match status" value="1"/>
</dbReference>
<organism evidence="2 3">
    <name type="scientific">Sinanodonta woodiana</name>
    <name type="common">Chinese pond mussel</name>
    <name type="synonym">Anodonta woodiana</name>
    <dbReference type="NCBI Taxonomy" id="1069815"/>
    <lineage>
        <taxon>Eukaryota</taxon>
        <taxon>Metazoa</taxon>
        <taxon>Spiralia</taxon>
        <taxon>Lophotrochozoa</taxon>
        <taxon>Mollusca</taxon>
        <taxon>Bivalvia</taxon>
        <taxon>Autobranchia</taxon>
        <taxon>Heteroconchia</taxon>
        <taxon>Palaeoheterodonta</taxon>
        <taxon>Unionida</taxon>
        <taxon>Unionoidea</taxon>
        <taxon>Unionidae</taxon>
        <taxon>Unioninae</taxon>
        <taxon>Sinanodonta</taxon>
    </lineage>
</organism>
<protein>
    <recommendedName>
        <fullName evidence="4">TIR domain-containing protein</fullName>
    </recommendedName>
</protein>
<dbReference type="AlphaFoldDB" id="A0ABD3XPX9"/>
<reference evidence="2 3" key="1">
    <citation type="submission" date="2024-11" db="EMBL/GenBank/DDBJ databases">
        <title>Chromosome-level genome assembly of the freshwater bivalve Anodonta woodiana.</title>
        <authorList>
            <person name="Chen X."/>
        </authorList>
    </citation>
    <scope>NUCLEOTIDE SEQUENCE [LARGE SCALE GENOMIC DNA]</scope>
    <source>
        <strain evidence="2">MN2024</strain>
        <tissue evidence="2">Gills</tissue>
    </source>
</reference>
<keyword evidence="1" id="KW-0472">Membrane</keyword>
<dbReference type="InterPro" id="IPR035897">
    <property type="entry name" value="Toll_tir_struct_dom_sf"/>
</dbReference>
<name>A0ABD3XPX9_SINWO</name>
<dbReference type="Proteomes" id="UP001634394">
    <property type="component" value="Unassembled WGS sequence"/>
</dbReference>
<evidence type="ECO:0008006" key="4">
    <source>
        <dbReference type="Google" id="ProtNLM"/>
    </source>
</evidence>
<keyword evidence="1" id="KW-1133">Transmembrane helix</keyword>
<feature type="transmembrane region" description="Helical" evidence="1">
    <location>
        <begin position="44"/>
        <end position="61"/>
    </location>
</feature>
<sequence>MANEVITILALVYLLVIFTFKNVQELTIVSCWLTLILLKRSLNAGHITISFIGLAGVILSFRQGRERQLDDTDAICTAMIIHMLIICKRNIELSVEDMYRKIKILYEKYSVLLKLLLIKVLLVTIIISSTCCACYAIDNLRTWINNGPLNTEINFVTSHGKPFGFLQNVEISDDEIASSHKTALVGCHHSSLYSSENILHKNMSSLPYTKHHKEASTGESVEFSCYIGVNVKADIRFYSLSLFFTHDSIEVINSQRTTLYLPDEKIKNGSFYTFSLRLFAIRSEDFGIYRAGIRIIMPYGYPFSTMYHTMYDRVVIREEYLCVFNLSRVMDQYEYVDVPSGALLSFKNFYIPRMGDHLRAEHYVNGIPLNMIPNISSVCCLPSVILYMEIWNQIPLYLPSIYMTYDKLMKYAYVSASMCVCSSLYGQHRFKIYNDMYDKQRKVWITSEMWHPQITVVYPMSSNLPWNSLSEKEKSVINKSKNERNFSIFEGAAFELLQSNIDDDCIVMSYVEIGTMFLIVSIIFCVTYTTFIYLLKCTSSVQVYMYKMLGLMVKVIPPDTGGNLANELHTKDDSKTYNHDVFVLNVDDDREFVIRELHPAFEDRHLSVCYSEEGLPSGPKIGNIKLALTNSSKIIVVVSSQFINYKLYNNFILPNIILGRLYKGLIACGNLMLLVIDSYTVPESLLQNDKIVTLDFSRNSRDIFRRKLHEWLESPVIRPGFAEEPLWHPDLIQLSQA</sequence>
<gene>
    <name evidence="2" type="ORF">ACJMK2_000640</name>
</gene>
<dbReference type="EMBL" id="JBJQND010000001">
    <property type="protein sequence ID" value="KAL3888269.1"/>
    <property type="molecule type" value="Genomic_DNA"/>
</dbReference>
<feature type="transmembrane region" description="Helical" evidence="1">
    <location>
        <begin position="111"/>
        <end position="137"/>
    </location>
</feature>
<evidence type="ECO:0000313" key="2">
    <source>
        <dbReference type="EMBL" id="KAL3888269.1"/>
    </source>
</evidence>
<evidence type="ECO:0000256" key="1">
    <source>
        <dbReference type="SAM" id="Phobius"/>
    </source>
</evidence>
<comment type="caution">
    <text evidence="2">The sequence shown here is derived from an EMBL/GenBank/DDBJ whole genome shotgun (WGS) entry which is preliminary data.</text>
</comment>